<feature type="domain" description="LysM" evidence="4">
    <location>
        <begin position="387"/>
        <end position="431"/>
    </location>
</feature>
<feature type="chain" id="PRO_5046624483" evidence="3">
    <location>
        <begin position="20"/>
        <end position="772"/>
    </location>
</feature>
<gene>
    <name evidence="5" type="ORF">J2T60_001306</name>
</gene>
<reference evidence="5 6" key="1">
    <citation type="submission" date="2022-03" db="EMBL/GenBank/DDBJ databases">
        <title>Genomic Encyclopedia of Type Strains, Phase III (KMG-III): the genomes of soil and plant-associated and newly described type strains.</title>
        <authorList>
            <person name="Whitman W."/>
        </authorList>
    </citation>
    <scope>NUCLEOTIDE SEQUENCE [LARGE SCALE GENOMIC DNA]</scope>
    <source>
        <strain evidence="5 6">BSker1</strain>
    </source>
</reference>
<feature type="signal peptide" evidence="3">
    <location>
        <begin position="1"/>
        <end position="19"/>
    </location>
</feature>
<evidence type="ECO:0000256" key="1">
    <source>
        <dbReference type="ARBA" id="ARBA00007734"/>
    </source>
</evidence>
<dbReference type="PANTHER" id="PTHR33734">
    <property type="entry name" value="LYSM DOMAIN-CONTAINING GPI-ANCHORED PROTEIN 2"/>
    <property type="match status" value="1"/>
</dbReference>
<dbReference type="InterPro" id="IPR018392">
    <property type="entry name" value="LysM"/>
</dbReference>
<dbReference type="PROSITE" id="PS00922">
    <property type="entry name" value="TRANSGLYCOSYLASE"/>
    <property type="match status" value="1"/>
</dbReference>
<dbReference type="Pfam" id="PF01476">
    <property type="entry name" value="LysM"/>
    <property type="match status" value="4"/>
</dbReference>
<feature type="compositionally biased region" description="Acidic residues" evidence="2">
    <location>
        <begin position="562"/>
        <end position="578"/>
    </location>
</feature>
<feature type="domain" description="LysM" evidence="4">
    <location>
        <begin position="510"/>
        <end position="554"/>
    </location>
</feature>
<dbReference type="Pfam" id="PF01464">
    <property type="entry name" value="SLT"/>
    <property type="match status" value="1"/>
</dbReference>
<dbReference type="EMBL" id="JALJYF010000001">
    <property type="protein sequence ID" value="MCP1727341.1"/>
    <property type="molecule type" value="Genomic_DNA"/>
</dbReference>
<dbReference type="InterPro" id="IPR036779">
    <property type="entry name" value="LysM_dom_sf"/>
</dbReference>
<comment type="similarity">
    <text evidence="1">Belongs to the transglycosylase Slt family.</text>
</comment>
<dbReference type="Gene3D" id="1.10.530.10">
    <property type="match status" value="1"/>
</dbReference>
<dbReference type="CDD" id="cd00118">
    <property type="entry name" value="LysM"/>
    <property type="match status" value="4"/>
</dbReference>
<keyword evidence="3" id="KW-0732">Signal</keyword>
<evidence type="ECO:0000313" key="5">
    <source>
        <dbReference type="EMBL" id="MCP1727341.1"/>
    </source>
</evidence>
<dbReference type="SUPFAM" id="SSF53955">
    <property type="entry name" value="Lysozyme-like"/>
    <property type="match status" value="1"/>
</dbReference>
<dbReference type="CDD" id="cd16894">
    <property type="entry name" value="MltD-like"/>
    <property type="match status" value="1"/>
</dbReference>
<proteinExistence type="inferred from homology"/>
<protein>
    <submittedName>
        <fullName evidence="5">Membrane-bound lytic murein transglycosylase D</fullName>
    </submittedName>
</protein>
<accession>A0ABT1G7R5</accession>
<dbReference type="PROSITE" id="PS51782">
    <property type="entry name" value="LYSM"/>
    <property type="match status" value="4"/>
</dbReference>
<dbReference type="RefSeq" id="WP_253447106.1">
    <property type="nucleotide sequence ID" value="NZ_JALJYF010000001.1"/>
</dbReference>
<organism evidence="5 6">
    <name type="scientific">Natronospira proteinivora</name>
    <dbReference type="NCBI Taxonomy" id="1807133"/>
    <lineage>
        <taxon>Bacteria</taxon>
        <taxon>Pseudomonadati</taxon>
        <taxon>Pseudomonadota</taxon>
        <taxon>Gammaproteobacteria</taxon>
        <taxon>Natronospirales</taxon>
        <taxon>Natronospiraceae</taxon>
        <taxon>Natronospira</taxon>
    </lineage>
</organism>
<evidence type="ECO:0000256" key="2">
    <source>
        <dbReference type="SAM" id="MobiDB-lite"/>
    </source>
</evidence>
<dbReference type="PANTHER" id="PTHR33734:SF22">
    <property type="entry name" value="MEMBRANE-BOUND LYTIC MUREIN TRANSGLYCOSYLASE D"/>
    <property type="match status" value="1"/>
</dbReference>
<dbReference type="InterPro" id="IPR008258">
    <property type="entry name" value="Transglycosylase_SLT_dom_1"/>
</dbReference>
<evidence type="ECO:0000256" key="3">
    <source>
        <dbReference type="SAM" id="SignalP"/>
    </source>
</evidence>
<feature type="domain" description="LysM" evidence="4">
    <location>
        <begin position="448"/>
        <end position="492"/>
    </location>
</feature>
<dbReference type="SUPFAM" id="SSF54106">
    <property type="entry name" value="LysM domain"/>
    <property type="match status" value="3"/>
</dbReference>
<feature type="region of interest" description="Disordered" evidence="2">
    <location>
        <begin position="491"/>
        <end position="513"/>
    </location>
</feature>
<sequence length="772" mass="86614">MIRTSLLALLLLMSLEAQADIRDPFPKPDEFEADVNFWKRVYSEVDTDGGLLHDHRYLDVVYEVVRFPEGASRSERRRILTERREYHRDRLLDMAQNPDADTASARSLREKWGEEFGAADYRAAADRIRFQLGQSDRFRAGLERSGLWDAYIREVMREHGVPEGMVALPHVESSFTPYARSRVGASGMWQFTQGTGQRFMQVDHVVDERLDPWLSSVAAAQLLRHNYETTGSWPLALTAYNHGAAGVRRAVSVMGSDDIVTLNRQYEGRRFGFASRNFYPSFLAALDLHAEPHRYFNDLNIRSAEAPNSVKMEAYLPLSAVVEALDLAEETLRRLNPALRDPVWDGRKHIPRGYVLRLPQDHSGINGSELLAAVPEDQHFARQEPDRYHVLRRGETLSHVADRYGVGLSELVSANNLQNPHRVRVGQRLTLPGQAAAATARGAGARDGVHVLRRGESLSLVADRYDISLSELIAANDLANPHRVRQGQRLTLPGRGGGASLRQERVPADGQYRVRPGDNLSLIAQRFATSVSELNALNDFDNGDRIFPGQTIQVGQPRAEEVVETEEPEAPAEEDSQAETEVAAADPTVDDVPALEESPEAVIDEDAEPGVVATEMADAMLAETQPELAADPADYAVGSDGRVELQWGETLGHHADWLEIPTQRLRQLNELRFGQSVSAGDRLRLDFAQVSPSEYETRRHAFHQQIQAQFFQDHRIAGVEDYSVRSGDSLWVITRRFGNLPEWLLQQYNPDMDMARLRPGDTLSLPQVEDRQ</sequence>
<comment type="caution">
    <text evidence="5">The sequence shown here is derived from an EMBL/GenBank/DDBJ whole genome shotgun (WGS) entry which is preliminary data.</text>
</comment>
<evidence type="ECO:0000313" key="6">
    <source>
        <dbReference type="Proteomes" id="UP001523550"/>
    </source>
</evidence>
<evidence type="ECO:0000259" key="4">
    <source>
        <dbReference type="PROSITE" id="PS51782"/>
    </source>
</evidence>
<dbReference type="Proteomes" id="UP001523550">
    <property type="component" value="Unassembled WGS sequence"/>
</dbReference>
<feature type="region of interest" description="Disordered" evidence="2">
    <location>
        <begin position="548"/>
        <end position="588"/>
    </location>
</feature>
<dbReference type="InterPro" id="IPR000189">
    <property type="entry name" value="Transglyc_AS"/>
</dbReference>
<dbReference type="Gene3D" id="3.10.350.10">
    <property type="entry name" value="LysM domain"/>
    <property type="match status" value="4"/>
</dbReference>
<dbReference type="InterPro" id="IPR023346">
    <property type="entry name" value="Lysozyme-like_dom_sf"/>
</dbReference>
<feature type="domain" description="LysM" evidence="4">
    <location>
        <begin position="720"/>
        <end position="765"/>
    </location>
</feature>
<keyword evidence="6" id="KW-1185">Reference proteome</keyword>
<dbReference type="SMART" id="SM00257">
    <property type="entry name" value="LysM"/>
    <property type="match status" value="4"/>
</dbReference>
<name>A0ABT1G7R5_9GAMM</name>